<dbReference type="SUPFAM" id="SSF56112">
    <property type="entry name" value="Protein kinase-like (PK-like)"/>
    <property type="match status" value="1"/>
</dbReference>
<evidence type="ECO:0000313" key="10">
    <source>
        <dbReference type="EMBL" id="KAF2299910.1"/>
    </source>
</evidence>
<sequence length="87" mass="9592">MSWIASHGIGDSGLGYALNQKGYATDWWSVGVILFELVTGIPPFTAERPEIIFDNILNRKIPWPPVPNSMSYEAQDLINSVNMADGP</sequence>
<name>A0A6A6LEP0_HEVBR</name>
<evidence type="ECO:0000313" key="11">
    <source>
        <dbReference type="Proteomes" id="UP000467840"/>
    </source>
</evidence>
<evidence type="ECO:0000256" key="6">
    <source>
        <dbReference type="ARBA" id="ARBA00022840"/>
    </source>
</evidence>
<keyword evidence="3" id="KW-0808">Transferase</keyword>
<dbReference type="InterPro" id="IPR011009">
    <property type="entry name" value="Kinase-like_dom_sf"/>
</dbReference>
<comment type="catalytic activity">
    <reaction evidence="7">
        <text>L-threonyl-[protein] + ATP = O-phospho-L-threonyl-[protein] + ADP + H(+)</text>
        <dbReference type="Rhea" id="RHEA:46608"/>
        <dbReference type="Rhea" id="RHEA-COMP:11060"/>
        <dbReference type="Rhea" id="RHEA-COMP:11605"/>
        <dbReference type="ChEBI" id="CHEBI:15378"/>
        <dbReference type="ChEBI" id="CHEBI:30013"/>
        <dbReference type="ChEBI" id="CHEBI:30616"/>
        <dbReference type="ChEBI" id="CHEBI:61977"/>
        <dbReference type="ChEBI" id="CHEBI:456216"/>
        <dbReference type="EC" id="2.7.11.1"/>
    </reaction>
</comment>
<accession>A0A6A6LEP0</accession>
<dbReference type="InterPro" id="IPR050236">
    <property type="entry name" value="Ser_Thr_kinase_AGC"/>
</dbReference>
<keyword evidence="5" id="KW-0418">Kinase</keyword>
<evidence type="ECO:0000256" key="3">
    <source>
        <dbReference type="ARBA" id="ARBA00022679"/>
    </source>
</evidence>
<dbReference type="Pfam" id="PF00069">
    <property type="entry name" value="Pkinase"/>
    <property type="match status" value="1"/>
</dbReference>
<evidence type="ECO:0000256" key="2">
    <source>
        <dbReference type="ARBA" id="ARBA00022527"/>
    </source>
</evidence>
<dbReference type="GO" id="GO:0035556">
    <property type="term" value="P:intracellular signal transduction"/>
    <property type="evidence" value="ECO:0007669"/>
    <property type="project" value="TreeGrafter"/>
</dbReference>
<dbReference type="PROSITE" id="PS50011">
    <property type="entry name" value="PROTEIN_KINASE_DOM"/>
    <property type="match status" value="1"/>
</dbReference>
<keyword evidence="6" id="KW-0067">ATP-binding</keyword>
<evidence type="ECO:0000256" key="4">
    <source>
        <dbReference type="ARBA" id="ARBA00022741"/>
    </source>
</evidence>
<protein>
    <recommendedName>
        <fullName evidence="1">non-specific serine/threonine protein kinase</fullName>
        <ecNumber evidence="1">2.7.11.1</ecNumber>
    </recommendedName>
</protein>
<keyword evidence="11" id="KW-1185">Reference proteome</keyword>
<evidence type="ECO:0000256" key="1">
    <source>
        <dbReference type="ARBA" id="ARBA00012513"/>
    </source>
</evidence>
<dbReference type="InterPro" id="IPR000719">
    <property type="entry name" value="Prot_kinase_dom"/>
</dbReference>
<dbReference type="GO" id="GO:0005524">
    <property type="term" value="F:ATP binding"/>
    <property type="evidence" value="ECO:0007669"/>
    <property type="project" value="UniProtKB-KW"/>
</dbReference>
<dbReference type="EC" id="2.7.11.1" evidence="1"/>
<reference evidence="10 11" key="1">
    <citation type="journal article" date="2020" name="Mol. Plant">
        <title>The Chromosome-Based Rubber Tree Genome Provides New Insights into Spurge Genome Evolution and Rubber Biosynthesis.</title>
        <authorList>
            <person name="Liu J."/>
            <person name="Shi C."/>
            <person name="Shi C.C."/>
            <person name="Li W."/>
            <person name="Zhang Q.J."/>
            <person name="Zhang Y."/>
            <person name="Li K."/>
            <person name="Lu H.F."/>
            <person name="Shi C."/>
            <person name="Zhu S.T."/>
            <person name="Xiao Z.Y."/>
            <person name="Nan H."/>
            <person name="Yue Y."/>
            <person name="Zhu X.G."/>
            <person name="Wu Y."/>
            <person name="Hong X.N."/>
            <person name="Fan G.Y."/>
            <person name="Tong Y."/>
            <person name="Zhang D."/>
            <person name="Mao C.L."/>
            <person name="Liu Y.L."/>
            <person name="Hao S.J."/>
            <person name="Liu W.Q."/>
            <person name="Lv M.Q."/>
            <person name="Zhang H.B."/>
            <person name="Liu Y."/>
            <person name="Hu-Tang G.R."/>
            <person name="Wang J.P."/>
            <person name="Wang J.H."/>
            <person name="Sun Y.H."/>
            <person name="Ni S.B."/>
            <person name="Chen W.B."/>
            <person name="Zhang X.C."/>
            <person name="Jiao Y.N."/>
            <person name="Eichler E.E."/>
            <person name="Li G.H."/>
            <person name="Liu X."/>
            <person name="Gao L.Z."/>
        </authorList>
    </citation>
    <scope>NUCLEOTIDE SEQUENCE [LARGE SCALE GENOMIC DNA]</scope>
    <source>
        <strain evidence="11">cv. GT1</strain>
        <tissue evidence="10">Leaf</tissue>
    </source>
</reference>
<evidence type="ECO:0000256" key="7">
    <source>
        <dbReference type="ARBA" id="ARBA00047899"/>
    </source>
</evidence>
<keyword evidence="2" id="KW-0723">Serine/threonine-protein kinase</keyword>
<organism evidence="10 11">
    <name type="scientific">Hevea brasiliensis</name>
    <name type="common">Para rubber tree</name>
    <name type="synonym">Siphonia brasiliensis</name>
    <dbReference type="NCBI Taxonomy" id="3981"/>
    <lineage>
        <taxon>Eukaryota</taxon>
        <taxon>Viridiplantae</taxon>
        <taxon>Streptophyta</taxon>
        <taxon>Embryophyta</taxon>
        <taxon>Tracheophyta</taxon>
        <taxon>Spermatophyta</taxon>
        <taxon>Magnoliopsida</taxon>
        <taxon>eudicotyledons</taxon>
        <taxon>Gunneridae</taxon>
        <taxon>Pentapetalae</taxon>
        <taxon>rosids</taxon>
        <taxon>fabids</taxon>
        <taxon>Malpighiales</taxon>
        <taxon>Euphorbiaceae</taxon>
        <taxon>Crotonoideae</taxon>
        <taxon>Micrandreae</taxon>
        <taxon>Hevea</taxon>
    </lineage>
</organism>
<dbReference type="Proteomes" id="UP000467840">
    <property type="component" value="Chromosome 4"/>
</dbReference>
<dbReference type="AlphaFoldDB" id="A0A6A6LEP0"/>
<proteinExistence type="predicted"/>
<dbReference type="GO" id="GO:0004674">
    <property type="term" value="F:protein serine/threonine kinase activity"/>
    <property type="evidence" value="ECO:0007669"/>
    <property type="project" value="UniProtKB-KW"/>
</dbReference>
<dbReference type="Gene3D" id="1.10.510.10">
    <property type="entry name" value="Transferase(Phosphotransferase) domain 1"/>
    <property type="match status" value="1"/>
</dbReference>
<comment type="catalytic activity">
    <reaction evidence="8">
        <text>L-seryl-[protein] + ATP = O-phospho-L-seryl-[protein] + ADP + H(+)</text>
        <dbReference type="Rhea" id="RHEA:17989"/>
        <dbReference type="Rhea" id="RHEA-COMP:9863"/>
        <dbReference type="Rhea" id="RHEA-COMP:11604"/>
        <dbReference type="ChEBI" id="CHEBI:15378"/>
        <dbReference type="ChEBI" id="CHEBI:29999"/>
        <dbReference type="ChEBI" id="CHEBI:30616"/>
        <dbReference type="ChEBI" id="CHEBI:83421"/>
        <dbReference type="ChEBI" id="CHEBI:456216"/>
        <dbReference type="EC" id="2.7.11.1"/>
    </reaction>
</comment>
<dbReference type="PANTHER" id="PTHR24356">
    <property type="entry name" value="SERINE/THREONINE-PROTEIN KINASE"/>
    <property type="match status" value="1"/>
</dbReference>
<dbReference type="EMBL" id="JAAGAX010000010">
    <property type="protein sequence ID" value="KAF2299910.1"/>
    <property type="molecule type" value="Genomic_DNA"/>
</dbReference>
<keyword evidence="4" id="KW-0547">Nucleotide-binding</keyword>
<evidence type="ECO:0000259" key="9">
    <source>
        <dbReference type="PROSITE" id="PS50011"/>
    </source>
</evidence>
<dbReference type="PANTHER" id="PTHR24356:SF354">
    <property type="entry name" value="SERINE_THREONINE PROTEIN KINASE IRE4-RELATED"/>
    <property type="match status" value="1"/>
</dbReference>
<gene>
    <name evidence="10" type="ORF">GH714_005937</name>
</gene>
<evidence type="ECO:0000256" key="8">
    <source>
        <dbReference type="ARBA" id="ARBA00048679"/>
    </source>
</evidence>
<comment type="caution">
    <text evidence="10">The sequence shown here is derived from an EMBL/GenBank/DDBJ whole genome shotgun (WGS) entry which is preliminary data.</text>
</comment>
<feature type="domain" description="Protein kinase" evidence="9">
    <location>
        <begin position="1"/>
        <end position="87"/>
    </location>
</feature>
<evidence type="ECO:0000256" key="5">
    <source>
        <dbReference type="ARBA" id="ARBA00022777"/>
    </source>
</evidence>